<evidence type="ECO:0000256" key="1">
    <source>
        <dbReference type="ARBA" id="ARBA00022763"/>
    </source>
</evidence>
<dbReference type="PANTHER" id="PTHR12159:SF9">
    <property type="entry name" value="G_T MISMATCH-SPECIFIC THYMINE DNA GLYCOSYLASE"/>
    <property type="match status" value="1"/>
</dbReference>
<keyword evidence="3" id="KW-0234">DNA repair</keyword>
<sequence>MWPALHSAGFTPRLFRPEQERDLLNLGLGITSLIRRPTPSAADLTHEEYVQGTQDFLRRMKSLRPTWLAFLGVTGYRAAFGDRHASTGMQPAKIDGANAWILPNPSGRNAHFPPAALAQEFTALRIAAGLPDRRRTRHSGVTPTDTGRS</sequence>
<reference evidence="5 6" key="1">
    <citation type="submission" date="2016-10" db="EMBL/GenBank/DDBJ databases">
        <authorList>
            <person name="de Groot N.N."/>
        </authorList>
    </citation>
    <scope>NUCLEOTIDE SEQUENCE [LARGE SCALE GENOMIC DNA]</scope>
    <source>
        <strain evidence="5 6">CGMCC 4.2023</strain>
    </source>
</reference>
<dbReference type="PANTHER" id="PTHR12159">
    <property type="entry name" value="G/T AND G/U MISMATCH-SPECIFIC DNA GLYCOSYLASE"/>
    <property type="match status" value="1"/>
</dbReference>
<name>A0A1H6E177_9ACTN</name>
<dbReference type="GO" id="GO:0006285">
    <property type="term" value="P:base-excision repair, AP site formation"/>
    <property type="evidence" value="ECO:0007669"/>
    <property type="project" value="InterPro"/>
</dbReference>
<dbReference type="InterPro" id="IPR015637">
    <property type="entry name" value="MUG/TDG"/>
</dbReference>
<dbReference type="SUPFAM" id="SSF52141">
    <property type="entry name" value="Uracil-DNA glycosylase-like"/>
    <property type="match status" value="1"/>
</dbReference>
<dbReference type="CDD" id="cd10028">
    <property type="entry name" value="UDG-F2_TDG_MUG"/>
    <property type="match status" value="1"/>
</dbReference>
<evidence type="ECO:0000256" key="2">
    <source>
        <dbReference type="ARBA" id="ARBA00022801"/>
    </source>
</evidence>
<evidence type="ECO:0000259" key="4">
    <source>
        <dbReference type="Pfam" id="PF03167"/>
    </source>
</evidence>
<dbReference type="Pfam" id="PF03167">
    <property type="entry name" value="UDG"/>
    <property type="match status" value="1"/>
</dbReference>
<evidence type="ECO:0000256" key="3">
    <source>
        <dbReference type="ARBA" id="ARBA00023204"/>
    </source>
</evidence>
<keyword evidence="1" id="KW-0227">DNA damage</keyword>
<accession>A0A1H6E177</accession>
<protein>
    <submittedName>
        <fullName evidence="5">G/U mismatch-specific uracil-DNA glycosylase</fullName>
    </submittedName>
</protein>
<keyword evidence="6" id="KW-1185">Reference proteome</keyword>
<gene>
    <name evidence="5" type="ORF">SAMN05216223_12369</name>
</gene>
<dbReference type="AlphaFoldDB" id="A0A1H6E177"/>
<dbReference type="GO" id="GO:0008263">
    <property type="term" value="F:pyrimidine-specific mismatch base pair DNA N-glycosylase activity"/>
    <property type="evidence" value="ECO:0007669"/>
    <property type="project" value="TreeGrafter"/>
</dbReference>
<evidence type="ECO:0000313" key="6">
    <source>
        <dbReference type="Proteomes" id="UP000236754"/>
    </source>
</evidence>
<dbReference type="EMBL" id="FNVU01000023">
    <property type="protein sequence ID" value="SEG91277.1"/>
    <property type="molecule type" value="Genomic_DNA"/>
</dbReference>
<dbReference type="InterPro" id="IPR005122">
    <property type="entry name" value="Uracil-DNA_glycosylase-like"/>
</dbReference>
<proteinExistence type="predicted"/>
<evidence type="ECO:0000313" key="5">
    <source>
        <dbReference type="EMBL" id="SEG91277.1"/>
    </source>
</evidence>
<dbReference type="Proteomes" id="UP000236754">
    <property type="component" value="Unassembled WGS sequence"/>
</dbReference>
<organism evidence="5 6">
    <name type="scientific">Actinacidiphila yanglinensis</name>
    <dbReference type="NCBI Taxonomy" id="310779"/>
    <lineage>
        <taxon>Bacteria</taxon>
        <taxon>Bacillati</taxon>
        <taxon>Actinomycetota</taxon>
        <taxon>Actinomycetes</taxon>
        <taxon>Kitasatosporales</taxon>
        <taxon>Streptomycetaceae</taxon>
        <taxon>Actinacidiphila</taxon>
    </lineage>
</organism>
<feature type="domain" description="Uracil-DNA glycosylase-like" evidence="4">
    <location>
        <begin position="1"/>
        <end position="112"/>
    </location>
</feature>
<dbReference type="Gene3D" id="3.40.470.10">
    <property type="entry name" value="Uracil-DNA glycosylase-like domain"/>
    <property type="match status" value="1"/>
</dbReference>
<keyword evidence="2" id="KW-0378">Hydrolase</keyword>
<dbReference type="InterPro" id="IPR036895">
    <property type="entry name" value="Uracil-DNA_glycosylase-like_sf"/>
</dbReference>
<dbReference type="GO" id="GO:0004844">
    <property type="term" value="F:uracil DNA N-glycosylase activity"/>
    <property type="evidence" value="ECO:0007669"/>
    <property type="project" value="TreeGrafter"/>
</dbReference>